<sequence length="167" mass="18328">MKIALQAAVGLSPSAPSQAVEEMKRRSREGQGGAGRAGGERSCPARDMGGPWHCCCWPGTQECLVDDRGGGLEDRELEPESSLQQQNRPRPQMELRLAPSRASCSTVVVPPVFQQELSCHADAIYSNVINLAPRKEDDFAVYANVPPFNRPRRTSPDHVEYASIVFH</sequence>
<dbReference type="EMBL" id="OX596093">
    <property type="protein sequence ID" value="CAI9713686.1"/>
    <property type="molecule type" value="Genomic_DNA"/>
</dbReference>
<name>A0ACB0FNJ9_RANTA</name>
<accession>A0ACB0FNJ9</accession>
<organism evidence="1 2">
    <name type="scientific">Rangifer tarandus platyrhynchus</name>
    <name type="common">Svalbard reindeer</name>
    <dbReference type="NCBI Taxonomy" id="3082113"/>
    <lineage>
        <taxon>Eukaryota</taxon>
        <taxon>Metazoa</taxon>
        <taxon>Chordata</taxon>
        <taxon>Craniata</taxon>
        <taxon>Vertebrata</taxon>
        <taxon>Euteleostomi</taxon>
        <taxon>Mammalia</taxon>
        <taxon>Eutheria</taxon>
        <taxon>Laurasiatheria</taxon>
        <taxon>Artiodactyla</taxon>
        <taxon>Ruminantia</taxon>
        <taxon>Pecora</taxon>
        <taxon>Cervidae</taxon>
        <taxon>Odocoileinae</taxon>
        <taxon>Rangifer</taxon>
    </lineage>
</organism>
<reference evidence="1" key="1">
    <citation type="submission" date="2023-05" db="EMBL/GenBank/DDBJ databases">
        <authorList>
            <consortium name="ELIXIR-Norway"/>
        </authorList>
    </citation>
    <scope>NUCLEOTIDE SEQUENCE</scope>
</reference>
<proteinExistence type="predicted"/>
<evidence type="ECO:0000313" key="1">
    <source>
        <dbReference type="EMBL" id="CAI9713686.1"/>
    </source>
</evidence>
<evidence type="ECO:0000313" key="2">
    <source>
        <dbReference type="Proteomes" id="UP001162501"/>
    </source>
</evidence>
<protein>
    <submittedName>
        <fullName evidence="1">Uncharacterized protein</fullName>
    </submittedName>
</protein>
<dbReference type="Proteomes" id="UP001162501">
    <property type="component" value="Chromosome 9"/>
</dbReference>
<gene>
    <name evidence="1" type="ORF">MRATA1EN3_LOCUS24899</name>
</gene>